<feature type="compositionally biased region" description="Low complexity" evidence="1">
    <location>
        <begin position="275"/>
        <end position="287"/>
    </location>
</feature>
<feature type="compositionally biased region" description="Basic and acidic residues" evidence="1">
    <location>
        <begin position="436"/>
        <end position="446"/>
    </location>
</feature>
<feature type="compositionally biased region" description="Basic residues" evidence="1">
    <location>
        <begin position="768"/>
        <end position="783"/>
    </location>
</feature>
<evidence type="ECO:0000313" key="4">
    <source>
        <dbReference type="Proteomes" id="UP000011083"/>
    </source>
</evidence>
<dbReference type="EMBL" id="KB008088">
    <property type="protein sequence ID" value="ELR13591.1"/>
    <property type="molecule type" value="Genomic_DNA"/>
</dbReference>
<feature type="chain" id="PRO_5003989909" evidence="2">
    <location>
        <begin position="31"/>
        <end position="783"/>
    </location>
</feature>
<feature type="compositionally biased region" description="Low complexity" evidence="1">
    <location>
        <begin position="577"/>
        <end position="591"/>
    </location>
</feature>
<keyword evidence="2" id="KW-0732">Signal</keyword>
<reference evidence="3 4" key="1">
    <citation type="journal article" date="2013" name="Genome Biol.">
        <title>Genome of Acanthamoeba castellanii highlights extensive lateral gene transfer and early evolution of tyrosine kinase signaling.</title>
        <authorList>
            <person name="Clarke M."/>
            <person name="Lohan A.J."/>
            <person name="Liu B."/>
            <person name="Lagkouvardos I."/>
            <person name="Roy S."/>
            <person name="Zafar N."/>
            <person name="Bertelli C."/>
            <person name="Schilde C."/>
            <person name="Kianianmomeni A."/>
            <person name="Burglin T.R."/>
            <person name="Frech C."/>
            <person name="Turcotte B."/>
            <person name="Kopec K.O."/>
            <person name="Synnott J.M."/>
            <person name="Choo C."/>
            <person name="Paponov I."/>
            <person name="Finkler A."/>
            <person name="Soon Heng Tan C."/>
            <person name="Hutchins A.P."/>
            <person name="Weinmeier T."/>
            <person name="Rattei T."/>
            <person name="Chu J.S."/>
            <person name="Gimenez G."/>
            <person name="Irimia M."/>
            <person name="Rigden D.J."/>
            <person name="Fitzpatrick D.A."/>
            <person name="Lorenzo-Morales J."/>
            <person name="Bateman A."/>
            <person name="Chiu C.H."/>
            <person name="Tang P."/>
            <person name="Hegemann P."/>
            <person name="Fromm H."/>
            <person name="Raoult D."/>
            <person name="Greub G."/>
            <person name="Miranda-Saavedra D."/>
            <person name="Chen N."/>
            <person name="Nash P."/>
            <person name="Ginger M.L."/>
            <person name="Horn M."/>
            <person name="Schaap P."/>
            <person name="Caler L."/>
            <person name="Loftus B."/>
        </authorList>
    </citation>
    <scope>NUCLEOTIDE SEQUENCE [LARGE SCALE GENOMIC DNA]</scope>
    <source>
        <strain evidence="3 4">Neff</strain>
    </source>
</reference>
<feature type="compositionally biased region" description="Basic and acidic residues" evidence="1">
    <location>
        <begin position="476"/>
        <end position="487"/>
    </location>
</feature>
<feature type="region of interest" description="Disordered" evidence="1">
    <location>
        <begin position="370"/>
        <end position="446"/>
    </location>
</feature>
<evidence type="ECO:0000256" key="2">
    <source>
        <dbReference type="SAM" id="SignalP"/>
    </source>
</evidence>
<accession>L8GN05</accession>
<keyword evidence="4" id="KW-1185">Reference proteome</keyword>
<feature type="compositionally biased region" description="Acidic residues" evidence="1">
    <location>
        <begin position="631"/>
        <end position="661"/>
    </location>
</feature>
<organism evidence="3 4">
    <name type="scientific">Acanthamoeba castellanii (strain ATCC 30010 / Neff)</name>
    <dbReference type="NCBI Taxonomy" id="1257118"/>
    <lineage>
        <taxon>Eukaryota</taxon>
        <taxon>Amoebozoa</taxon>
        <taxon>Discosea</taxon>
        <taxon>Longamoebia</taxon>
        <taxon>Centramoebida</taxon>
        <taxon>Acanthamoebidae</taxon>
        <taxon>Acanthamoeba</taxon>
    </lineage>
</organism>
<feature type="region of interest" description="Disordered" evidence="1">
    <location>
        <begin position="238"/>
        <end position="333"/>
    </location>
</feature>
<protein>
    <submittedName>
        <fullName evidence="3">Uncharacterized protein</fullName>
    </submittedName>
</protein>
<feature type="compositionally biased region" description="Polar residues" evidence="1">
    <location>
        <begin position="564"/>
        <end position="576"/>
    </location>
</feature>
<feature type="region of interest" description="Disordered" evidence="1">
    <location>
        <begin position="146"/>
        <end position="196"/>
    </location>
</feature>
<feature type="region of interest" description="Disordered" evidence="1">
    <location>
        <begin position="762"/>
        <end position="783"/>
    </location>
</feature>
<dbReference type="Proteomes" id="UP000011083">
    <property type="component" value="Unassembled WGS sequence"/>
</dbReference>
<feature type="compositionally biased region" description="Basic and acidic residues" evidence="1">
    <location>
        <begin position="542"/>
        <end position="554"/>
    </location>
</feature>
<evidence type="ECO:0000313" key="3">
    <source>
        <dbReference type="EMBL" id="ELR13591.1"/>
    </source>
</evidence>
<feature type="compositionally biased region" description="Basic and acidic residues" evidence="1">
    <location>
        <begin position="385"/>
        <end position="396"/>
    </location>
</feature>
<dbReference type="VEuPathDB" id="AmoebaDB:ACA1_024190"/>
<feature type="compositionally biased region" description="Basic and acidic residues" evidence="1">
    <location>
        <begin position="303"/>
        <end position="314"/>
    </location>
</feature>
<sequence length="783" mass="82294">MEGERREGALLAVAALLLALVLLGGPPALAEEEGLAAVSLPSALDDFGVTQLEAVPGGAEAYVLPDVVTEGLPAMDAVTNLRYEEEVEALRSAAMAGDQPSSLVSRNSLESGHDTSFASLAAVEPLVYSPLIDETLVTPGEAVDCAALPQSSPTSTATIDAEKEEPQPPGSLATDTLASGGAPESQENAILAPTESMTVGIPERLSLEPTPDLPHQVGELSEGGADVVLDDDLLATPEKAASPWPLPSDSDLSQSGELEAEQAPAEEEEVEEALGEAAAGSFESAAPTTEDAKYEVETSSVERASEAAEGRDIDAEGVIGGEANGDNETEGEDALDGIEGADIAEREGAADRVADAQQAAFEAVTSAPEVVVTDHTGAELMSESGRLESPRERPNESDAGQGEGLVPRLDLYKDAEEVRPTASGGEFVTPQEVAEDEGKVVEEEELQKKLRQESLMAARKKRLREQAVNQTAEEEERAREVVRRKLESLLQRDQTQRPSEPPPSGASVPEGSGVKPTAFRSATVGRVSDGAKAPARAAVGTEKLDAPKQSHEIRWSPAVGIASPSASTTGKKSITRSSSAVVSPSHPASAPGLSKATPTLPSHFAGETRAGQIPSDAGLRIAGHMHVAESPSDEGKDDLDDEDEYEDGDGLFDNGGDDDELAALAGSAPQQLSRPAKDQGAEAPAHAEAGSSNDLADKARKLVERKILLKMAKEVSGISHSVSEGSELKAWKRRAKLKNMESRRKQDVPTYDITNAAARRRELERVKKEKQKNKGSLRYKKPV</sequence>
<dbReference type="GeneID" id="14914145"/>
<feature type="compositionally biased region" description="Acidic residues" evidence="1">
    <location>
        <begin position="258"/>
        <end position="274"/>
    </location>
</feature>
<dbReference type="AlphaFoldDB" id="L8GN05"/>
<feature type="compositionally biased region" description="Basic and acidic residues" evidence="1">
    <location>
        <begin position="410"/>
        <end position="419"/>
    </location>
</feature>
<dbReference type="RefSeq" id="XP_004335604.1">
    <property type="nucleotide sequence ID" value="XM_004335556.1"/>
</dbReference>
<gene>
    <name evidence="3" type="ORF">ACA1_024190</name>
</gene>
<feature type="signal peptide" evidence="2">
    <location>
        <begin position="1"/>
        <end position="30"/>
    </location>
</feature>
<feature type="region of interest" description="Disordered" evidence="1">
    <location>
        <begin position="459"/>
        <end position="697"/>
    </location>
</feature>
<proteinExistence type="predicted"/>
<dbReference type="KEGG" id="acan:ACA1_024190"/>
<name>L8GN05_ACACF</name>
<feature type="compositionally biased region" description="Polar residues" evidence="1">
    <location>
        <begin position="149"/>
        <end position="158"/>
    </location>
</feature>
<evidence type="ECO:0000256" key="1">
    <source>
        <dbReference type="SAM" id="MobiDB-lite"/>
    </source>
</evidence>
<feature type="compositionally biased region" description="Low complexity" evidence="1">
    <location>
        <begin position="247"/>
        <end position="257"/>
    </location>
</feature>